<dbReference type="Proteomes" id="UP000041595">
    <property type="component" value="Unassembled WGS sequence"/>
</dbReference>
<dbReference type="SMART" id="SM00421">
    <property type="entry name" value="HTH_LUXR"/>
    <property type="match status" value="1"/>
</dbReference>
<sequence length="227" mass="26193">MKKLPASLKALIRFWARSSEPWGAKDNKSRFIYANNRYHKLLALPDKFSVEGRLDGELPASTSDFQSEFQQHDRKVELLQDRVTSVEIHAFEGNAYFQPWFFDKYPLIDENGISIGTIFHGRAVNNMTLTYLNRIKTSTSLVFTPPSDLFSNREWEVLFYILHSFSSKDIAKKLGLSTRTACNITQAIYNKVGVSSKRQIIDYCYEQKINNYIPQSFFESTGSFTLI</sequence>
<keyword evidence="1" id="KW-0238">DNA-binding</keyword>
<dbReference type="InterPro" id="IPR013656">
    <property type="entry name" value="PAS_4"/>
</dbReference>
<dbReference type="GO" id="GO:0003677">
    <property type="term" value="F:DNA binding"/>
    <property type="evidence" value="ECO:0007669"/>
    <property type="project" value="UniProtKB-KW"/>
</dbReference>
<proteinExistence type="predicted"/>
<feature type="domain" description="HTH luxR-type" evidence="2">
    <location>
        <begin position="147"/>
        <end position="204"/>
    </location>
</feature>
<gene>
    <name evidence="4" type="ORF">ERS137965_03673</name>
    <name evidence="3" type="ORF">ERS137966_03801</name>
</gene>
<dbReference type="GO" id="GO:0006355">
    <property type="term" value="P:regulation of DNA-templated transcription"/>
    <property type="evidence" value="ECO:0007669"/>
    <property type="project" value="InterPro"/>
</dbReference>
<dbReference type="Pfam" id="PF00196">
    <property type="entry name" value="GerE"/>
    <property type="match status" value="1"/>
</dbReference>
<dbReference type="EMBL" id="CQEH01000024">
    <property type="protein sequence ID" value="CNL64784.1"/>
    <property type="molecule type" value="Genomic_DNA"/>
</dbReference>
<dbReference type="RefSeq" id="WP_049596237.1">
    <property type="nucleotide sequence ID" value="NZ_CQCP01000032.1"/>
</dbReference>
<evidence type="ECO:0000313" key="4">
    <source>
        <dbReference type="EMBL" id="CNL67383.1"/>
    </source>
</evidence>
<dbReference type="Proteomes" id="UP000038647">
    <property type="component" value="Unassembled WGS sequence"/>
</dbReference>
<evidence type="ECO:0000313" key="3">
    <source>
        <dbReference type="EMBL" id="CNL64784.1"/>
    </source>
</evidence>
<name>A0A0T9USJ0_YERAL</name>
<organism evidence="4 6">
    <name type="scientific">Yersinia aldovae</name>
    <dbReference type="NCBI Taxonomy" id="29483"/>
    <lineage>
        <taxon>Bacteria</taxon>
        <taxon>Pseudomonadati</taxon>
        <taxon>Pseudomonadota</taxon>
        <taxon>Gammaproteobacteria</taxon>
        <taxon>Enterobacterales</taxon>
        <taxon>Yersiniaceae</taxon>
        <taxon>Yersinia</taxon>
    </lineage>
</organism>
<dbReference type="eggNOG" id="COG2197">
    <property type="taxonomic scope" value="Bacteria"/>
</dbReference>
<evidence type="ECO:0000313" key="6">
    <source>
        <dbReference type="Proteomes" id="UP000041595"/>
    </source>
</evidence>
<evidence type="ECO:0000256" key="1">
    <source>
        <dbReference type="ARBA" id="ARBA00023125"/>
    </source>
</evidence>
<dbReference type="EMBL" id="CQEJ01000027">
    <property type="protein sequence ID" value="CNL67383.1"/>
    <property type="molecule type" value="Genomic_DNA"/>
</dbReference>
<dbReference type="Pfam" id="PF08448">
    <property type="entry name" value="PAS_4"/>
    <property type="match status" value="1"/>
</dbReference>
<dbReference type="OrthoDB" id="6191871at2"/>
<evidence type="ECO:0000313" key="5">
    <source>
        <dbReference type="Proteomes" id="UP000038647"/>
    </source>
</evidence>
<dbReference type="Gene3D" id="1.10.10.10">
    <property type="entry name" value="Winged helix-like DNA-binding domain superfamily/Winged helix DNA-binding domain"/>
    <property type="match status" value="1"/>
</dbReference>
<dbReference type="InterPro" id="IPR016032">
    <property type="entry name" value="Sig_transdc_resp-reg_C-effctor"/>
</dbReference>
<dbReference type="InterPro" id="IPR000792">
    <property type="entry name" value="Tscrpt_reg_LuxR_C"/>
</dbReference>
<keyword evidence="5" id="KW-1185">Reference proteome</keyword>
<dbReference type="AlphaFoldDB" id="A0A0T9USJ0"/>
<accession>A0A0T9USJ0</accession>
<reference evidence="3 5" key="1">
    <citation type="submission" date="2015-03" db="EMBL/GenBank/DDBJ databases">
        <authorList>
            <consortium name="Pathogen Informatics"/>
            <person name="Murphy D."/>
        </authorList>
    </citation>
    <scope>NUCLEOTIDE SEQUENCE [LARGE SCALE GENOMIC DNA]</scope>
    <source>
        <strain evidence="3 5">IP08791</strain>
    </source>
</reference>
<dbReference type="InterPro" id="IPR036388">
    <property type="entry name" value="WH-like_DNA-bd_sf"/>
</dbReference>
<dbReference type="SUPFAM" id="SSF46894">
    <property type="entry name" value="C-terminal effector domain of the bipartite response regulators"/>
    <property type="match status" value="1"/>
</dbReference>
<reference evidence="4 6" key="2">
    <citation type="submission" date="2015-03" db="EMBL/GenBank/DDBJ databases">
        <authorList>
            <person name="Murphy D."/>
        </authorList>
    </citation>
    <scope>NUCLEOTIDE SEQUENCE [LARGE SCALE GENOMIC DNA]</scope>
    <source>
        <strain evidence="4 6">IP06005</strain>
    </source>
</reference>
<evidence type="ECO:0000259" key="2">
    <source>
        <dbReference type="SMART" id="SM00421"/>
    </source>
</evidence>
<protein>
    <submittedName>
        <fullName evidence="4">LuxR family transcription regulatory protein</fullName>
    </submittedName>
</protein>